<evidence type="ECO:0000256" key="3">
    <source>
        <dbReference type="ARBA" id="ARBA00022801"/>
    </source>
</evidence>
<gene>
    <name evidence="7" type="ORF">PVAP13_3KG315300</name>
</gene>
<proteinExistence type="inferred from homology"/>
<evidence type="ECO:0000256" key="6">
    <source>
        <dbReference type="SAM" id="Phobius"/>
    </source>
</evidence>
<dbReference type="GO" id="GO:0005975">
    <property type="term" value="P:carbohydrate metabolic process"/>
    <property type="evidence" value="ECO:0007669"/>
    <property type="project" value="InterPro"/>
</dbReference>
<reference evidence="7" key="1">
    <citation type="submission" date="2020-05" db="EMBL/GenBank/DDBJ databases">
        <title>WGS assembly of Panicum virgatum.</title>
        <authorList>
            <person name="Lovell J.T."/>
            <person name="Jenkins J."/>
            <person name="Shu S."/>
            <person name="Juenger T.E."/>
            <person name="Schmutz J."/>
        </authorList>
    </citation>
    <scope>NUCLEOTIDE SEQUENCE</scope>
    <source>
        <strain evidence="7">AP13</strain>
    </source>
</reference>
<evidence type="ECO:0000256" key="1">
    <source>
        <dbReference type="ARBA" id="ARBA00010838"/>
    </source>
</evidence>
<name>A0A8T0UUT7_PANVG</name>
<dbReference type="Pfam" id="PF00232">
    <property type="entry name" value="Glyco_hydro_1"/>
    <property type="match status" value="1"/>
</dbReference>
<dbReference type="FunFam" id="3.20.20.80:FF:000069">
    <property type="entry name" value="Beta-glucosidase 1"/>
    <property type="match status" value="1"/>
</dbReference>
<dbReference type="PROSITE" id="PS00653">
    <property type="entry name" value="GLYCOSYL_HYDROL_F1_2"/>
    <property type="match status" value="1"/>
</dbReference>
<sequence length="535" mass="60586">MTDSLTDLYELKDNSLKARSITMARHIQLVFFSAAWALLLWAQCVSTLRFTRGDFPDGFAFGAATSAYQYEGAAAEGGRSPSIWDTFTHSERNTDGGTGDIASDGYHKYKQDVKLMSDIGLEAYRFTISWSRLIPGGRGAVNPKGLQFYNNLMDDLVKEGIKINAVLYHMDLPQILEDEYGGWISPKIIEDFTAYANVCFHEFGDRVAHWTTMLQPNALAQGAYDIGELPPNHCSYPFGSNCAVGNSTTEPYLFIHHSLLAHASTVYLYRRKYKAAQKGIIGLNLYTMWFYPFTDSKIDIEATERAKTFLFGWILHPLVFGDYPETMRKITGSRLPSFSSYESELVTHAFDFIGLNHYTSVYTNNRPNTIEGPLQDLSADLAILFRDTKDAPPSAMQLRPGTMVDPHGLELILEYFQEKYGNLTFYIQENGYGGSDGTLNDLERIDYLTKYIAGTLKAIRKGADVRGYNVWSLFDLYELFGGFKSHYGLVAVDFDTDERRRQPRHSAHWYSDFLKNNAAIELEYDFTTKISHAQI</sequence>
<accession>A0A8T0UUT7</accession>
<evidence type="ECO:0000256" key="2">
    <source>
        <dbReference type="ARBA" id="ARBA00022729"/>
    </source>
</evidence>
<dbReference type="PANTHER" id="PTHR10353:SF204">
    <property type="entry name" value="BETA-GLUCOSIDASE 20"/>
    <property type="match status" value="1"/>
</dbReference>
<evidence type="ECO:0000313" key="7">
    <source>
        <dbReference type="EMBL" id="KAG2628061.1"/>
    </source>
</evidence>
<comment type="caution">
    <text evidence="7">The sequence shown here is derived from an EMBL/GenBank/DDBJ whole genome shotgun (WGS) entry which is preliminary data.</text>
</comment>
<keyword evidence="6" id="KW-1133">Transmembrane helix</keyword>
<dbReference type="InterPro" id="IPR033132">
    <property type="entry name" value="GH_1_N_CS"/>
</dbReference>
<keyword evidence="6" id="KW-0812">Transmembrane</keyword>
<keyword evidence="8" id="KW-1185">Reference proteome</keyword>
<keyword evidence="6" id="KW-0472">Membrane</keyword>
<evidence type="ECO:0000256" key="5">
    <source>
        <dbReference type="RuleBase" id="RU003690"/>
    </source>
</evidence>
<keyword evidence="2" id="KW-0732">Signal</keyword>
<dbReference type="SUPFAM" id="SSF51445">
    <property type="entry name" value="(Trans)glycosidases"/>
    <property type="match status" value="1"/>
</dbReference>
<dbReference type="InterPro" id="IPR001360">
    <property type="entry name" value="Glyco_hydro_1"/>
</dbReference>
<dbReference type="AlphaFoldDB" id="A0A8T0UUT7"/>
<dbReference type="EMBL" id="CM029041">
    <property type="protein sequence ID" value="KAG2628061.1"/>
    <property type="molecule type" value="Genomic_DNA"/>
</dbReference>
<dbReference type="InterPro" id="IPR017853">
    <property type="entry name" value="GH"/>
</dbReference>
<comment type="similarity">
    <text evidence="1 5">Belongs to the glycosyl hydrolase 1 family.</text>
</comment>
<keyword evidence="3" id="KW-0378">Hydrolase</keyword>
<feature type="transmembrane region" description="Helical" evidence="6">
    <location>
        <begin position="21"/>
        <end position="42"/>
    </location>
</feature>
<keyword evidence="4" id="KW-0325">Glycoprotein</keyword>
<dbReference type="PANTHER" id="PTHR10353">
    <property type="entry name" value="GLYCOSYL HYDROLASE"/>
    <property type="match status" value="1"/>
</dbReference>
<evidence type="ECO:0000313" key="8">
    <source>
        <dbReference type="Proteomes" id="UP000823388"/>
    </source>
</evidence>
<dbReference type="GO" id="GO:0008422">
    <property type="term" value="F:beta-glucosidase activity"/>
    <property type="evidence" value="ECO:0007669"/>
    <property type="project" value="TreeGrafter"/>
</dbReference>
<dbReference type="Gene3D" id="3.20.20.80">
    <property type="entry name" value="Glycosidases"/>
    <property type="match status" value="1"/>
</dbReference>
<organism evidence="7 8">
    <name type="scientific">Panicum virgatum</name>
    <name type="common">Blackwell switchgrass</name>
    <dbReference type="NCBI Taxonomy" id="38727"/>
    <lineage>
        <taxon>Eukaryota</taxon>
        <taxon>Viridiplantae</taxon>
        <taxon>Streptophyta</taxon>
        <taxon>Embryophyta</taxon>
        <taxon>Tracheophyta</taxon>
        <taxon>Spermatophyta</taxon>
        <taxon>Magnoliopsida</taxon>
        <taxon>Liliopsida</taxon>
        <taxon>Poales</taxon>
        <taxon>Poaceae</taxon>
        <taxon>PACMAD clade</taxon>
        <taxon>Panicoideae</taxon>
        <taxon>Panicodae</taxon>
        <taxon>Paniceae</taxon>
        <taxon>Panicinae</taxon>
        <taxon>Panicum</taxon>
        <taxon>Panicum sect. Hiantes</taxon>
    </lineage>
</organism>
<dbReference type="Proteomes" id="UP000823388">
    <property type="component" value="Chromosome 3K"/>
</dbReference>
<evidence type="ECO:0000256" key="4">
    <source>
        <dbReference type="ARBA" id="ARBA00023180"/>
    </source>
</evidence>
<protein>
    <submittedName>
        <fullName evidence="7">Uncharacterized protein</fullName>
    </submittedName>
</protein>
<dbReference type="PRINTS" id="PR00131">
    <property type="entry name" value="GLHYDRLASE1"/>
</dbReference>